<name>A0A0A2GZ65_9FLAO</name>
<dbReference type="Proteomes" id="UP000030140">
    <property type="component" value="Unassembled WGS sequence"/>
</dbReference>
<dbReference type="PATRIC" id="fig|1300343.5.peg.1448"/>
<dbReference type="AlphaFoldDB" id="A0A0A2GZ65"/>
<keyword evidence="1" id="KW-0812">Transmembrane</keyword>
<evidence type="ECO:0000313" key="3">
    <source>
        <dbReference type="Proteomes" id="UP000030140"/>
    </source>
</evidence>
<keyword evidence="1" id="KW-1133">Transmembrane helix</keyword>
<reference evidence="2 3" key="1">
    <citation type="submission" date="2014-10" db="EMBL/GenBank/DDBJ databases">
        <title>Draft genome sequence of the proteorhodopsin-containing marine bacterium Dokdonia donghaensis.</title>
        <authorList>
            <person name="Gomez-Consarnau L."/>
            <person name="Gonzalez J.M."/>
            <person name="Riedel T."/>
            <person name="Jaenicke S."/>
            <person name="Wagner-Doebler I."/>
            <person name="Fuhrman J.A."/>
        </authorList>
    </citation>
    <scope>NUCLEOTIDE SEQUENCE [LARGE SCALE GENOMIC DNA]</scope>
    <source>
        <strain evidence="2 3">DSW-1</strain>
    </source>
</reference>
<dbReference type="OrthoDB" id="9891611at2"/>
<feature type="transmembrane region" description="Helical" evidence="1">
    <location>
        <begin position="37"/>
        <end position="55"/>
    </location>
</feature>
<feature type="transmembrane region" description="Helical" evidence="1">
    <location>
        <begin position="12"/>
        <end position="31"/>
    </location>
</feature>
<evidence type="ECO:0008006" key="4">
    <source>
        <dbReference type="Google" id="ProtNLM"/>
    </source>
</evidence>
<sequence length="129" mass="14777">MINVPYSNKQLRYYLWTGIAYTILGLITVIIEGDYGVLDWFFVWGILHLIVYAILKRQGWLQITQSSIIIRGFLGIGKKELAFSKLTKKKYFAGDYILAQGSKEVALTREFLTPQAKGILDNLIEKDTK</sequence>
<protein>
    <recommendedName>
        <fullName evidence="4">DUF304 domain-containing protein</fullName>
    </recommendedName>
</protein>
<proteinExistence type="predicted"/>
<dbReference type="EMBL" id="JSAQ01000001">
    <property type="protein sequence ID" value="KGO07631.1"/>
    <property type="molecule type" value="Genomic_DNA"/>
</dbReference>
<gene>
    <name evidence="2" type="ORF">NV36_12800</name>
</gene>
<comment type="caution">
    <text evidence="2">The sequence shown here is derived from an EMBL/GenBank/DDBJ whole genome shotgun (WGS) entry which is preliminary data.</text>
</comment>
<keyword evidence="1" id="KW-0472">Membrane</keyword>
<evidence type="ECO:0000313" key="2">
    <source>
        <dbReference type="EMBL" id="KGO07631.1"/>
    </source>
</evidence>
<organism evidence="2 3">
    <name type="scientific">Dokdonia donghaensis DSW-1</name>
    <dbReference type="NCBI Taxonomy" id="1300343"/>
    <lineage>
        <taxon>Bacteria</taxon>
        <taxon>Pseudomonadati</taxon>
        <taxon>Bacteroidota</taxon>
        <taxon>Flavobacteriia</taxon>
        <taxon>Flavobacteriales</taxon>
        <taxon>Flavobacteriaceae</taxon>
        <taxon>Dokdonia</taxon>
    </lineage>
</organism>
<accession>A0A0A2GZ65</accession>
<dbReference type="RefSeq" id="WP_035327879.1">
    <property type="nucleotide sequence ID" value="NZ_CP015125.1"/>
</dbReference>
<evidence type="ECO:0000256" key="1">
    <source>
        <dbReference type="SAM" id="Phobius"/>
    </source>
</evidence>
<dbReference type="KEGG" id="ddo:I597_1440"/>
<keyword evidence="3" id="KW-1185">Reference proteome</keyword>